<reference evidence="2 3" key="1">
    <citation type="submission" date="2019-02" db="EMBL/GenBank/DDBJ databases">
        <title>Genome sequencing of the rare red list fungi Dentipellis fragilis.</title>
        <authorList>
            <person name="Buettner E."/>
            <person name="Kellner H."/>
        </authorList>
    </citation>
    <scope>NUCLEOTIDE SEQUENCE [LARGE SCALE GENOMIC DNA]</scope>
    <source>
        <strain evidence="2 3">DSM 105465</strain>
    </source>
</reference>
<organism evidence="2 3">
    <name type="scientific">Dentipellis fragilis</name>
    <dbReference type="NCBI Taxonomy" id="205917"/>
    <lineage>
        <taxon>Eukaryota</taxon>
        <taxon>Fungi</taxon>
        <taxon>Dikarya</taxon>
        <taxon>Basidiomycota</taxon>
        <taxon>Agaricomycotina</taxon>
        <taxon>Agaricomycetes</taxon>
        <taxon>Russulales</taxon>
        <taxon>Hericiaceae</taxon>
        <taxon>Dentipellis</taxon>
    </lineage>
</organism>
<comment type="caution">
    <text evidence="2">The sequence shown here is derived from an EMBL/GenBank/DDBJ whole genome shotgun (WGS) entry which is preliminary data.</text>
</comment>
<feature type="compositionally biased region" description="Low complexity" evidence="1">
    <location>
        <begin position="37"/>
        <end position="49"/>
    </location>
</feature>
<dbReference type="AlphaFoldDB" id="A0A4Y9XXE3"/>
<dbReference type="OrthoDB" id="3217871at2759"/>
<feature type="compositionally biased region" description="Polar residues" evidence="1">
    <location>
        <begin position="1"/>
        <end position="12"/>
    </location>
</feature>
<keyword evidence="3" id="KW-1185">Reference proteome</keyword>
<protein>
    <recommendedName>
        <fullName evidence="4">BTB domain-containing protein</fullName>
    </recommendedName>
</protein>
<evidence type="ECO:0008006" key="4">
    <source>
        <dbReference type="Google" id="ProtNLM"/>
    </source>
</evidence>
<evidence type="ECO:0000313" key="2">
    <source>
        <dbReference type="EMBL" id="TFY54103.1"/>
    </source>
</evidence>
<feature type="region of interest" description="Disordered" evidence="1">
    <location>
        <begin position="1"/>
        <end position="66"/>
    </location>
</feature>
<name>A0A4Y9XXE3_9AGAM</name>
<evidence type="ECO:0000313" key="3">
    <source>
        <dbReference type="Proteomes" id="UP000298327"/>
    </source>
</evidence>
<proteinExistence type="predicted"/>
<evidence type="ECO:0000256" key="1">
    <source>
        <dbReference type="SAM" id="MobiDB-lite"/>
    </source>
</evidence>
<dbReference type="EMBL" id="SEOQ01001066">
    <property type="protein sequence ID" value="TFY54103.1"/>
    <property type="molecule type" value="Genomic_DNA"/>
</dbReference>
<sequence>MSRTAAVNNTSNGKKRARDDTDAESVIPTPQEVVFTPGSEGSRTSASSSPRKRARVNAEVQTSPPRTAATAIALPPPTVADQLPIQACERRKDFWFADGDVVIRAENQLFKLNSEKMGIACNFFLSMFNDGHIGVGNGRPDGEDDEDHYQGMPLIHGTHTSLHEWELLIYVIYKMKAKLLMMSWDDIRTMLELSRKYESLPMREIAIRNMGFLYPTALPDFMMSTYLRKKYITGALPQSLHFQAYNLAVEFDLYQFLPGISYRISQYDFQQIIEGVRDTPDAEPHRLPAGAHTSILEGRESAREMRSGLIFKFMEEAWDEDEPSGPSGDKCLHQHPRVGPTCHQTISRLRCDWQKDGHVLRNTRHPLKMLGMSSRLAIRDMLCPPCRFAMKEEMSKGQAKLWVGLPTLFDLGTWFEIERKVKAKRLELAKMWSPDEEMLS</sequence>
<gene>
    <name evidence="2" type="ORF">EVG20_g9845</name>
</gene>
<dbReference type="Proteomes" id="UP000298327">
    <property type="component" value="Unassembled WGS sequence"/>
</dbReference>
<accession>A0A4Y9XXE3</accession>